<dbReference type="OrthoDB" id="10521732at2759"/>
<accession>A0A0C3DG35</accession>
<sequence length="140" mass="15667">MQLRVFQKGGYPGDSDHVLARMNVHASIALYKPLCLSLPSIGAGNSPLASLSSRSDKYFITRVIQCPPDPRWPGSDTTPLCTFATPLVWRETEMPEFLYRLDDEEEYLDERAHVVTFPFSVAYISTALGIILLLNLLGTY</sequence>
<proteinExistence type="predicted"/>
<evidence type="ECO:0000313" key="2">
    <source>
        <dbReference type="EMBL" id="KIM59645.1"/>
    </source>
</evidence>
<dbReference type="HOGENOM" id="CLU_104751_0_0_1"/>
<protein>
    <submittedName>
        <fullName evidence="2">Uncharacterized protein</fullName>
    </submittedName>
</protein>
<name>A0A0C3DG35_9AGAM</name>
<reference evidence="3" key="2">
    <citation type="submission" date="2015-01" db="EMBL/GenBank/DDBJ databases">
        <title>Evolutionary Origins and Diversification of the Mycorrhizal Mutualists.</title>
        <authorList>
            <consortium name="DOE Joint Genome Institute"/>
            <consortium name="Mycorrhizal Genomics Consortium"/>
            <person name="Kohler A."/>
            <person name="Kuo A."/>
            <person name="Nagy L.G."/>
            <person name="Floudas D."/>
            <person name="Copeland A."/>
            <person name="Barry K.W."/>
            <person name="Cichocki N."/>
            <person name="Veneault-Fourrey C."/>
            <person name="LaButti K."/>
            <person name="Lindquist E.A."/>
            <person name="Lipzen A."/>
            <person name="Lundell T."/>
            <person name="Morin E."/>
            <person name="Murat C."/>
            <person name="Riley R."/>
            <person name="Ohm R."/>
            <person name="Sun H."/>
            <person name="Tunlid A."/>
            <person name="Henrissat B."/>
            <person name="Grigoriev I.V."/>
            <person name="Hibbett D.S."/>
            <person name="Martin F."/>
        </authorList>
    </citation>
    <scope>NUCLEOTIDE SEQUENCE [LARGE SCALE GENOMIC DNA]</scope>
    <source>
        <strain evidence="3">Foug A</strain>
    </source>
</reference>
<dbReference type="Proteomes" id="UP000053989">
    <property type="component" value="Unassembled WGS sequence"/>
</dbReference>
<evidence type="ECO:0000256" key="1">
    <source>
        <dbReference type="SAM" id="Phobius"/>
    </source>
</evidence>
<dbReference type="EMBL" id="KN822071">
    <property type="protein sequence ID" value="KIM59645.1"/>
    <property type="molecule type" value="Genomic_DNA"/>
</dbReference>
<gene>
    <name evidence="2" type="ORF">SCLCIDRAFT_991148</name>
</gene>
<keyword evidence="1" id="KW-0472">Membrane</keyword>
<dbReference type="InParanoid" id="A0A0C3DG35"/>
<keyword evidence="1" id="KW-0812">Transmembrane</keyword>
<organism evidence="2 3">
    <name type="scientific">Scleroderma citrinum Foug A</name>
    <dbReference type="NCBI Taxonomy" id="1036808"/>
    <lineage>
        <taxon>Eukaryota</taxon>
        <taxon>Fungi</taxon>
        <taxon>Dikarya</taxon>
        <taxon>Basidiomycota</taxon>
        <taxon>Agaricomycotina</taxon>
        <taxon>Agaricomycetes</taxon>
        <taxon>Agaricomycetidae</taxon>
        <taxon>Boletales</taxon>
        <taxon>Sclerodermatineae</taxon>
        <taxon>Sclerodermataceae</taxon>
        <taxon>Scleroderma</taxon>
    </lineage>
</organism>
<keyword evidence="3" id="KW-1185">Reference proteome</keyword>
<keyword evidence="1" id="KW-1133">Transmembrane helix</keyword>
<reference evidence="2 3" key="1">
    <citation type="submission" date="2014-04" db="EMBL/GenBank/DDBJ databases">
        <authorList>
            <consortium name="DOE Joint Genome Institute"/>
            <person name="Kuo A."/>
            <person name="Kohler A."/>
            <person name="Nagy L.G."/>
            <person name="Floudas D."/>
            <person name="Copeland A."/>
            <person name="Barry K.W."/>
            <person name="Cichocki N."/>
            <person name="Veneault-Fourrey C."/>
            <person name="LaButti K."/>
            <person name="Lindquist E.A."/>
            <person name="Lipzen A."/>
            <person name="Lundell T."/>
            <person name="Morin E."/>
            <person name="Murat C."/>
            <person name="Sun H."/>
            <person name="Tunlid A."/>
            <person name="Henrissat B."/>
            <person name="Grigoriev I.V."/>
            <person name="Hibbett D.S."/>
            <person name="Martin F."/>
            <person name="Nordberg H.P."/>
            <person name="Cantor M.N."/>
            <person name="Hua S.X."/>
        </authorList>
    </citation>
    <scope>NUCLEOTIDE SEQUENCE [LARGE SCALE GENOMIC DNA]</scope>
    <source>
        <strain evidence="2 3">Foug A</strain>
    </source>
</reference>
<dbReference type="AlphaFoldDB" id="A0A0C3DG35"/>
<feature type="transmembrane region" description="Helical" evidence="1">
    <location>
        <begin position="114"/>
        <end position="137"/>
    </location>
</feature>
<evidence type="ECO:0000313" key="3">
    <source>
        <dbReference type="Proteomes" id="UP000053989"/>
    </source>
</evidence>